<keyword evidence="11 12" id="KW-0472">Membrane</keyword>
<organism evidence="13 14">
    <name type="scientific">Marinomonas communis</name>
    <dbReference type="NCBI Taxonomy" id="28254"/>
    <lineage>
        <taxon>Bacteria</taxon>
        <taxon>Pseudomonadati</taxon>
        <taxon>Pseudomonadota</taxon>
        <taxon>Gammaproteobacteria</taxon>
        <taxon>Oceanospirillales</taxon>
        <taxon>Oceanospirillaceae</taxon>
        <taxon>Marinomonas</taxon>
    </lineage>
</organism>
<comment type="subcellular location">
    <subcellularLocation>
        <location evidence="2 12">Cell inner membrane</location>
        <topology evidence="2 12">Single-pass membrane protein</topology>
    </subcellularLocation>
</comment>
<dbReference type="GO" id="GO:0015886">
    <property type="term" value="P:heme transport"/>
    <property type="evidence" value="ECO:0007669"/>
    <property type="project" value="InterPro"/>
</dbReference>
<evidence type="ECO:0000256" key="6">
    <source>
        <dbReference type="ARBA" id="ARBA00022475"/>
    </source>
</evidence>
<evidence type="ECO:0000256" key="8">
    <source>
        <dbReference type="ARBA" id="ARBA00022692"/>
    </source>
</evidence>
<comment type="function">
    <text evidence="1 12">Required for the export of heme to the periplasm for the biogenesis of c-type cytochromes.</text>
</comment>
<dbReference type="PANTHER" id="PTHR37531:SF1">
    <property type="entry name" value="HEME EXPORTER PROTEIN D"/>
    <property type="match status" value="1"/>
</dbReference>
<dbReference type="GO" id="GO:0005886">
    <property type="term" value="C:plasma membrane"/>
    <property type="evidence" value="ECO:0007669"/>
    <property type="project" value="UniProtKB-SubCell"/>
</dbReference>
<comment type="caution">
    <text evidence="13">The sequence shown here is derived from an EMBL/GenBank/DDBJ whole genome shotgun (WGS) entry which is preliminary data.</text>
</comment>
<gene>
    <name evidence="13" type="ORF">C8D85_2234</name>
</gene>
<name>A0A4R6X8L4_9GAMM</name>
<keyword evidence="5 12" id="KW-0813">Transport</keyword>
<keyword evidence="9 12" id="KW-0201">Cytochrome c-type biogenesis</keyword>
<dbReference type="NCBIfam" id="TIGR03141">
    <property type="entry name" value="cytochro_ccmD"/>
    <property type="match status" value="1"/>
</dbReference>
<dbReference type="EMBL" id="SNZA01000003">
    <property type="protein sequence ID" value="TDR13357.1"/>
    <property type="molecule type" value="Genomic_DNA"/>
</dbReference>
<feature type="transmembrane region" description="Helical" evidence="12">
    <location>
        <begin position="20"/>
        <end position="40"/>
    </location>
</feature>
<evidence type="ECO:0000256" key="10">
    <source>
        <dbReference type="ARBA" id="ARBA00022989"/>
    </source>
</evidence>
<evidence type="ECO:0000313" key="13">
    <source>
        <dbReference type="EMBL" id="TDR13357.1"/>
    </source>
</evidence>
<evidence type="ECO:0000256" key="12">
    <source>
        <dbReference type="RuleBase" id="RU363101"/>
    </source>
</evidence>
<evidence type="ECO:0000256" key="11">
    <source>
        <dbReference type="ARBA" id="ARBA00023136"/>
    </source>
</evidence>
<protein>
    <recommendedName>
        <fullName evidence="4 12">Heme exporter protein D</fullName>
    </recommendedName>
</protein>
<dbReference type="InterPro" id="IPR007078">
    <property type="entry name" value="Haem_export_protD_CcmD"/>
</dbReference>
<evidence type="ECO:0000256" key="5">
    <source>
        <dbReference type="ARBA" id="ARBA00022448"/>
    </source>
</evidence>
<evidence type="ECO:0000256" key="4">
    <source>
        <dbReference type="ARBA" id="ARBA00016461"/>
    </source>
</evidence>
<evidence type="ECO:0000256" key="1">
    <source>
        <dbReference type="ARBA" id="ARBA00002442"/>
    </source>
</evidence>
<keyword evidence="10 12" id="KW-1133">Transmembrane helix</keyword>
<keyword evidence="14" id="KW-1185">Reference proteome</keyword>
<dbReference type="GO" id="GO:0017004">
    <property type="term" value="P:cytochrome complex assembly"/>
    <property type="evidence" value="ECO:0007669"/>
    <property type="project" value="UniProtKB-KW"/>
</dbReference>
<dbReference type="Pfam" id="PF04995">
    <property type="entry name" value="CcmD"/>
    <property type="match status" value="1"/>
</dbReference>
<keyword evidence="6 12" id="KW-1003">Cell membrane</keyword>
<dbReference type="GO" id="GO:1903607">
    <property type="term" value="P:cytochrome c biosynthetic process"/>
    <property type="evidence" value="ECO:0007669"/>
    <property type="project" value="TreeGrafter"/>
</dbReference>
<dbReference type="InterPro" id="IPR052075">
    <property type="entry name" value="Heme_exporter_D"/>
</dbReference>
<dbReference type="Proteomes" id="UP000295729">
    <property type="component" value="Unassembled WGS sequence"/>
</dbReference>
<sequence length="58" mass="7038">MAFESWSDFWEMGKHGLYVWSTYGISMLLLVGLLVTTRLHRKQLRKQLKKRIQREQSR</sequence>
<dbReference type="AlphaFoldDB" id="A0A4R6X8L4"/>
<dbReference type="RefSeq" id="WP_133562642.1">
    <property type="nucleotide sequence ID" value="NZ_JAJGNH010000026.1"/>
</dbReference>
<dbReference type="PANTHER" id="PTHR37531">
    <property type="entry name" value="HEME EXPORTER PROTEIN D"/>
    <property type="match status" value="1"/>
</dbReference>
<evidence type="ECO:0000256" key="9">
    <source>
        <dbReference type="ARBA" id="ARBA00022748"/>
    </source>
</evidence>
<comment type="similarity">
    <text evidence="3 12">Belongs to the CcmD/CycX/HelD family.</text>
</comment>
<evidence type="ECO:0000256" key="2">
    <source>
        <dbReference type="ARBA" id="ARBA00004377"/>
    </source>
</evidence>
<evidence type="ECO:0000256" key="3">
    <source>
        <dbReference type="ARBA" id="ARBA00008741"/>
    </source>
</evidence>
<reference evidence="13 14" key="1">
    <citation type="submission" date="2019-03" db="EMBL/GenBank/DDBJ databases">
        <title>Genomic Encyclopedia of Type Strains, Phase IV (KMG-IV): sequencing the most valuable type-strain genomes for metagenomic binning, comparative biology and taxonomic classification.</title>
        <authorList>
            <person name="Goeker M."/>
        </authorList>
    </citation>
    <scope>NUCLEOTIDE SEQUENCE [LARGE SCALE GENOMIC DNA]</scope>
    <source>
        <strain evidence="13 14">DSM 5604</strain>
    </source>
</reference>
<proteinExistence type="inferred from homology"/>
<evidence type="ECO:0000256" key="7">
    <source>
        <dbReference type="ARBA" id="ARBA00022519"/>
    </source>
</evidence>
<evidence type="ECO:0000313" key="14">
    <source>
        <dbReference type="Proteomes" id="UP000295729"/>
    </source>
</evidence>
<keyword evidence="8 12" id="KW-0812">Transmembrane</keyword>
<accession>A0A4R6X8L4</accession>
<keyword evidence="7 12" id="KW-0997">Cell inner membrane</keyword>